<keyword evidence="6" id="KW-1003">Cell membrane</keyword>
<keyword evidence="8 12" id="KW-1133">Transmembrane helix</keyword>
<gene>
    <name evidence="13" type="ORF">SAMN02745248_01278</name>
</gene>
<dbReference type="PANTHER" id="PTHR43298">
    <property type="entry name" value="MULTIDRUG RESISTANCE PROTEIN NORM-RELATED"/>
    <property type="match status" value="1"/>
</dbReference>
<evidence type="ECO:0000256" key="7">
    <source>
        <dbReference type="ARBA" id="ARBA00022692"/>
    </source>
</evidence>
<sequence length="464" mass="50005">MLNTKTNLKQRTEMIKLICALAWPSIVEQALQTAVIYVSSAMVGQLGANASASVGLTTTVNWLINSPSFAMGVGVLACISFFIGSKEINKAKAAASQSIIIATILGVVMGIITLAISPFLPKWLGADPEIQRDASVYFAIICLPMIFRTATIIFGAVLRATGDMKTPMVVNLVMNIVNIALNFFLIYGNQTINIGPLKITTHGAGLGVAGSAIAAAISYCVSGSLMFFALYKNKLVSPRGEKIRLNKPIMKRCIKVGFPITIERVVTCLGHVVFASLVTKLGTLAFAAHSIALTAEEAFYIPGYGIQTAASTLAGNALGEKDEKKLHDVSVTIMIIAVTIMTITGALLFMFPDTMMSIFINDPEVIRMGSTVLRIVAISEPMFGALIILEGIFNGIGDTRTPVILSIVSMWGVRILSTLICINVFHLGLNAVWACMVADNMFRFTVLFIRFVRGSWKIKFAQEM</sequence>
<feature type="transmembrane region" description="Helical" evidence="12">
    <location>
        <begin position="371"/>
        <end position="392"/>
    </location>
</feature>
<evidence type="ECO:0000256" key="2">
    <source>
        <dbReference type="ARBA" id="ARBA00004651"/>
    </source>
</evidence>
<comment type="function">
    <text evidence="1">Multidrug efflux pump.</text>
</comment>
<dbReference type="PANTHER" id="PTHR43298:SF4">
    <property type="entry name" value="DRUG_SODIUM ANTIPORTER"/>
    <property type="match status" value="1"/>
</dbReference>
<evidence type="ECO:0000256" key="8">
    <source>
        <dbReference type="ARBA" id="ARBA00022989"/>
    </source>
</evidence>
<keyword evidence="5" id="KW-0050">Antiport</keyword>
<feature type="transmembrane region" description="Helical" evidence="12">
    <location>
        <begin position="208"/>
        <end position="231"/>
    </location>
</feature>
<dbReference type="Pfam" id="PF01554">
    <property type="entry name" value="MatE"/>
    <property type="match status" value="2"/>
</dbReference>
<dbReference type="AlphaFoldDB" id="A0A1M6N5P4"/>
<feature type="transmembrane region" description="Helical" evidence="12">
    <location>
        <begin position="404"/>
        <end position="425"/>
    </location>
</feature>
<feature type="transmembrane region" description="Helical" evidence="12">
    <location>
        <begin position="95"/>
        <end position="116"/>
    </location>
</feature>
<comment type="subcellular location">
    <subcellularLocation>
        <location evidence="2">Cell membrane</location>
        <topology evidence="2">Multi-pass membrane protein</topology>
    </subcellularLocation>
</comment>
<evidence type="ECO:0000313" key="13">
    <source>
        <dbReference type="EMBL" id="SHJ90972.1"/>
    </source>
</evidence>
<reference evidence="13 14" key="1">
    <citation type="submission" date="2016-11" db="EMBL/GenBank/DDBJ databases">
        <authorList>
            <person name="Jaros S."/>
            <person name="Januszkiewicz K."/>
            <person name="Wedrychowicz H."/>
        </authorList>
    </citation>
    <scope>NUCLEOTIDE SEQUENCE [LARGE SCALE GENOMIC DNA]</scope>
    <source>
        <strain evidence="13 14">DSM 3090</strain>
    </source>
</reference>
<accession>A0A1M6N5P4</accession>
<feature type="transmembrane region" description="Helical" evidence="12">
    <location>
        <begin position="169"/>
        <end position="188"/>
    </location>
</feature>
<evidence type="ECO:0000256" key="3">
    <source>
        <dbReference type="ARBA" id="ARBA00020268"/>
    </source>
</evidence>
<dbReference type="EMBL" id="FRAD01000009">
    <property type="protein sequence ID" value="SHJ90972.1"/>
    <property type="molecule type" value="Genomic_DNA"/>
</dbReference>
<evidence type="ECO:0000256" key="11">
    <source>
        <dbReference type="ARBA" id="ARBA00031636"/>
    </source>
</evidence>
<dbReference type="GO" id="GO:0042910">
    <property type="term" value="F:xenobiotic transmembrane transporter activity"/>
    <property type="evidence" value="ECO:0007669"/>
    <property type="project" value="InterPro"/>
</dbReference>
<feature type="transmembrane region" description="Helical" evidence="12">
    <location>
        <begin position="62"/>
        <end position="83"/>
    </location>
</feature>
<dbReference type="GO" id="GO:0006811">
    <property type="term" value="P:monoatomic ion transport"/>
    <property type="evidence" value="ECO:0007669"/>
    <property type="project" value="UniProtKB-KW"/>
</dbReference>
<evidence type="ECO:0000256" key="9">
    <source>
        <dbReference type="ARBA" id="ARBA00023065"/>
    </source>
</evidence>
<dbReference type="OrthoDB" id="62420at2"/>
<dbReference type="GO" id="GO:0015297">
    <property type="term" value="F:antiporter activity"/>
    <property type="evidence" value="ECO:0007669"/>
    <property type="project" value="UniProtKB-KW"/>
</dbReference>
<feature type="transmembrane region" description="Helical" evidence="12">
    <location>
        <begin position="331"/>
        <end position="351"/>
    </location>
</feature>
<dbReference type="PIRSF" id="PIRSF006603">
    <property type="entry name" value="DinF"/>
    <property type="match status" value="1"/>
</dbReference>
<evidence type="ECO:0000256" key="10">
    <source>
        <dbReference type="ARBA" id="ARBA00023136"/>
    </source>
</evidence>
<dbReference type="CDD" id="cd13137">
    <property type="entry name" value="MATE_NorM_like"/>
    <property type="match status" value="1"/>
</dbReference>
<protein>
    <recommendedName>
        <fullName evidence="3">Probable multidrug resistance protein NorM</fullName>
    </recommendedName>
    <alternativeName>
        <fullName evidence="11">Multidrug-efflux transporter</fullName>
    </alternativeName>
</protein>
<proteinExistence type="predicted"/>
<evidence type="ECO:0000256" key="6">
    <source>
        <dbReference type="ARBA" id="ARBA00022475"/>
    </source>
</evidence>
<dbReference type="InterPro" id="IPR048279">
    <property type="entry name" value="MdtK-like"/>
</dbReference>
<dbReference type="RefSeq" id="WP_072903289.1">
    <property type="nucleotide sequence ID" value="NZ_FRAD01000009.1"/>
</dbReference>
<keyword evidence="9" id="KW-0406">Ion transport</keyword>
<dbReference type="InterPro" id="IPR002528">
    <property type="entry name" value="MATE_fam"/>
</dbReference>
<dbReference type="GO" id="GO:0005886">
    <property type="term" value="C:plasma membrane"/>
    <property type="evidence" value="ECO:0007669"/>
    <property type="project" value="UniProtKB-SubCell"/>
</dbReference>
<keyword evidence="4" id="KW-0813">Transport</keyword>
<keyword evidence="10 12" id="KW-0472">Membrane</keyword>
<name>A0A1M6N5P4_9CLOT</name>
<feature type="transmembrane region" description="Helical" evidence="12">
    <location>
        <begin position="21"/>
        <end position="42"/>
    </location>
</feature>
<evidence type="ECO:0000256" key="1">
    <source>
        <dbReference type="ARBA" id="ARBA00003408"/>
    </source>
</evidence>
<evidence type="ECO:0000256" key="5">
    <source>
        <dbReference type="ARBA" id="ARBA00022449"/>
    </source>
</evidence>
<organism evidence="13 14">
    <name type="scientific">Hathewaya proteolytica DSM 3090</name>
    <dbReference type="NCBI Taxonomy" id="1121331"/>
    <lineage>
        <taxon>Bacteria</taxon>
        <taxon>Bacillati</taxon>
        <taxon>Bacillota</taxon>
        <taxon>Clostridia</taxon>
        <taxon>Eubacteriales</taxon>
        <taxon>Clostridiaceae</taxon>
        <taxon>Hathewaya</taxon>
    </lineage>
</organism>
<dbReference type="InterPro" id="IPR050222">
    <property type="entry name" value="MATE_MdtK"/>
</dbReference>
<evidence type="ECO:0000313" key="14">
    <source>
        <dbReference type="Proteomes" id="UP000183952"/>
    </source>
</evidence>
<keyword evidence="7 12" id="KW-0812">Transmembrane</keyword>
<dbReference type="Proteomes" id="UP000183952">
    <property type="component" value="Unassembled WGS sequence"/>
</dbReference>
<dbReference type="STRING" id="1121331.SAMN02745248_01278"/>
<evidence type="ECO:0000256" key="12">
    <source>
        <dbReference type="SAM" id="Phobius"/>
    </source>
</evidence>
<feature type="transmembrane region" description="Helical" evidence="12">
    <location>
        <begin position="136"/>
        <end position="157"/>
    </location>
</feature>
<dbReference type="NCBIfam" id="TIGR00797">
    <property type="entry name" value="matE"/>
    <property type="match status" value="1"/>
</dbReference>
<keyword evidence="14" id="KW-1185">Reference proteome</keyword>
<evidence type="ECO:0000256" key="4">
    <source>
        <dbReference type="ARBA" id="ARBA00022448"/>
    </source>
</evidence>